<evidence type="ECO:0000313" key="1">
    <source>
        <dbReference type="EMBL" id="GII96293.1"/>
    </source>
</evidence>
<protein>
    <recommendedName>
        <fullName evidence="3">Helix-turn-helix domain-containing protein</fullName>
    </recommendedName>
</protein>
<comment type="caution">
    <text evidence="1">The sequence shown here is derived from an EMBL/GenBank/DDBJ whole genome shotgun (WGS) entry which is preliminary data.</text>
</comment>
<organism evidence="1 2">
    <name type="scientific">Sinosporangium siamense</name>
    <dbReference type="NCBI Taxonomy" id="1367973"/>
    <lineage>
        <taxon>Bacteria</taxon>
        <taxon>Bacillati</taxon>
        <taxon>Actinomycetota</taxon>
        <taxon>Actinomycetes</taxon>
        <taxon>Streptosporangiales</taxon>
        <taxon>Streptosporangiaceae</taxon>
        <taxon>Sinosporangium</taxon>
    </lineage>
</organism>
<evidence type="ECO:0008006" key="3">
    <source>
        <dbReference type="Google" id="ProtNLM"/>
    </source>
</evidence>
<sequence>MTNEAQRFQERRVSGKVKTAVALTEAGPAVIDVVTAGRLLGMGRTKAYQLAKAGLFPCKVIRIGSRYQVPVRGLQVLLGHRDDEHRDDQER</sequence>
<name>A0A919RMI3_9ACTN</name>
<accession>A0A919RMI3</accession>
<reference evidence="1" key="1">
    <citation type="submission" date="2021-01" db="EMBL/GenBank/DDBJ databases">
        <title>Whole genome shotgun sequence of Sinosporangium siamense NBRC 109515.</title>
        <authorList>
            <person name="Komaki H."/>
            <person name="Tamura T."/>
        </authorList>
    </citation>
    <scope>NUCLEOTIDE SEQUENCE</scope>
    <source>
        <strain evidence="1">NBRC 109515</strain>
    </source>
</reference>
<dbReference type="EMBL" id="BOOW01000043">
    <property type="protein sequence ID" value="GII96293.1"/>
    <property type="molecule type" value="Genomic_DNA"/>
</dbReference>
<evidence type="ECO:0000313" key="2">
    <source>
        <dbReference type="Proteomes" id="UP000606172"/>
    </source>
</evidence>
<dbReference type="AlphaFoldDB" id="A0A919RMI3"/>
<keyword evidence="2" id="KW-1185">Reference proteome</keyword>
<proteinExistence type="predicted"/>
<dbReference type="RefSeq" id="WP_204031300.1">
    <property type="nucleotide sequence ID" value="NZ_BOOW01000043.1"/>
</dbReference>
<gene>
    <name evidence="1" type="ORF">Ssi02_65240</name>
</gene>
<dbReference type="Proteomes" id="UP000606172">
    <property type="component" value="Unassembled WGS sequence"/>
</dbReference>